<dbReference type="InterPro" id="IPR036770">
    <property type="entry name" value="Ankyrin_rpt-contain_sf"/>
</dbReference>
<organism evidence="3 4">
    <name type="scientific">Perca fluviatilis</name>
    <name type="common">European perch</name>
    <dbReference type="NCBI Taxonomy" id="8168"/>
    <lineage>
        <taxon>Eukaryota</taxon>
        <taxon>Metazoa</taxon>
        <taxon>Chordata</taxon>
        <taxon>Craniata</taxon>
        <taxon>Vertebrata</taxon>
        <taxon>Euteleostomi</taxon>
        <taxon>Actinopterygii</taxon>
        <taxon>Neopterygii</taxon>
        <taxon>Teleostei</taxon>
        <taxon>Neoteleostei</taxon>
        <taxon>Acanthomorphata</taxon>
        <taxon>Eupercaria</taxon>
        <taxon>Perciformes</taxon>
        <taxon>Percoidei</taxon>
        <taxon>Percidae</taxon>
        <taxon>Percinae</taxon>
        <taxon>Perca</taxon>
    </lineage>
</organism>
<keyword evidence="1" id="KW-0040">ANK repeat</keyword>
<dbReference type="EMBL" id="VHII01000014">
    <property type="protein sequence ID" value="KAF1380724.1"/>
    <property type="molecule type" value="Genomic_DNA"/>
</dbReference>
<dbReference type="Pfam" id="PF00023">
    <property type="entry name" value="Ank"/>
    <property type="match status" value="1"/>
</dbReference>
<feature type="compositionally biased region" description="Polar residues" evidence="2">
    <location>
        <begin position="324"/>
        <end position="337"/>
    </location>
</feature>
<sequence length="448" mass="50389">MSCINPKLFEFLNYSLQRLVAAASRQLALPSPQVVVNQGLFPGYHVPTATMEPVNKSGKRRRGKCKNRKLVHKAPPDGNMFPAVSAGSPEKLDASVSRQGLSALHMACLHGQLATVQLLVESRQVWINSSDLQGRRPVHMVLSSRSSPNTSLCLKYLLEQGLTTTDSGTSPLHLAASEGLLDCTEILLQAGADVSAQDNMGHTPLDLARIWCHRKVARCLKSYKWQSDKTKEMQERKLVQTLYSDLVDMVKLNKLNKKTLIDEKMAEWANKKGFPLLKDFSPRVWVSQYHTQCLPSDQNSSKPKHAKHPLKHQPEGPLEDKSPSTKQQPPASSSSRPWTIFLGLQPEKPLREPDLRDNVMVWRDSSSGQPQYTTKWDRTRRPAPDVPLDILERVLFPRAFPSRIAAPRYFEPQNIVEVQHRGYPQGQSTSPWTEVAMHLAEVLEPGHY</sequence>
<dbReference type="Pfam" id="PF12796">
    <property type="entry name" value="Ank_2"/>
    <property type="match status" value="1"/>
</dbReference>
<evidence type="ECO:0000256" key="2">
    <source>
        <dbReference type="SAM" id="MobiDB-lite"/>
    </source>
</evidence>
<dbReference type="PROSITE" id="PS50088">
    <property type="entry name" value="ANK_REPEAT"/>
    <property type="match status" value="2"/>
</dbReference>
<dbReference type="PANTHER" id="PTHR24160:SF1">
    <property type="entry name" value="ANKYRIN REPEAT DOMAIN-CONTAINING PROTEIN 53"/>
    <property type="match status" value="1"/>
</dbReference>
<keyword evidence="4" id="KW-1185">Reference proteome</keyword>
<proteinExistence type="predicted"/>
<protein>
    <submittedName>
        <fullName evidence="3">Uncharacterized protein</fullName>
    </submittedName>
</protein>
<dbReference type="AlphaFoldDB" id="A0A6A5EYG9"/>
<gene>
    <name evidence="3" type="ORF">PFLUV_G00166900</name>
</gene>
<feature type="compositionally biased region" description="Basic residues" evidence="2">
    <location>
        <begin position="302"/>
        <end position="311"/>
    </location>
</feature>
<dbReference type="GO" id="GO:0007080">
    <property type="term" value="P:mitotic metaphase chromosome alignment"/>
    <property type="evidence" value="ECO:0007669"/>
    <property type="project" value="TreeGrafter"/>
</dbReference>
<dbReference type="InterPro" id="IPR002110">
    <property type="entry name" value="Ankyrin_rpt"/>
</dbReference>
<evidence type="ECO:0000313" key="3">
    <source>
        <dbReference type="EMBL" id="KAF1380724.1"/>
    </source>
</evidence>
<dbReference type="GO" id="GO:0000922">
    <property type="term" value="C:spindle pole"/>
    <property type="evidence" value="ECO:0007669"/>
    <property type="project" value="TreeGrafter"/>
</dbReference>
<accession>A0A6A5EYG9</accession>
<evidence type="ECO:0000313" key="4">
    <source>
        <dbReference type="Proteomes" id="UP000465112"/>
    </source>
</evidence>
<comment type="caution">
    <text evidence="3">The sequence shown here is derived from an EMBL/GenBank/DDBJ whole genome shotgun (WGS) entry which is preliminary data.</text>
</comment>
<dbReference type="SMART" id="SM00248">
    <property type="entry name" value="ANK"/>
    <property type="match status" value="4"/>
</dbReference>
<dbReference type="SUPFAM" id="SSF48403">
    <property type="entry name" value="Ankyrin repeat"/>
    <property type="match status" value="1"/>
</dbReference>
<evidence type="ECO:0000256" key="1">
    <source>
        <dbReference type="PROSITE-ProRule" id="PRU00023"/>
    </source>
</evidence>
<dbReference type="Proteomes" id="UP000465112">
    <property type="component" value="Chromosome 14"/>
</dbReference>
<reference evidence="3 4" key="1">
    <citation type="submission" date="2019-06" db="EMBL/GenBank/DDBJ databases">
        <title>A chromosome-scale genome assembly of the European perch, Perca fluviatilis.</title>
        <authorList>
            <person name="Roques C."/>
            <person name="Zahm M."/>
            <person name="Cabau C."/>
            <person name="Klopp C."/>
            <person name="Bouchez O."/>
            <person name="Donnadieu C."/>
            <person name="Kuhl H."/>
            <person name="Gislard M."/>
            <person name="Guendouz S."/>
            <person name="Journot L."/>
            <person name="Haffray P."/>
            <person name="Bestin A."/>
            <person name="Morvezen R."/>
            <person name="Feron R."/>
            <person name="Wen M."/>
            <person name="Jouanno E."/>
            <person name="Herpin A."/>
            <person name="Schartl M."/>
            <person name="Postlethwait J."/>
            <person name="Schaerlinger B."/>
            <person name="Chardard D."/>
            <person name="Lecocq T."/>
            <person name="Poncet C."/>
            <person name="Jaffrelo L."/>
            <person name="Lampietro C."/>
            <person name="Guiguen Y."/>
        </authorList>
    </citation>
    <scope>NUCLEOTIDE SEQUENCE [LARGE SCALE GENOMIC DNA]</scope>
    <source>
        <tissue evidence="3">Blood</tissue>
    </source>
</reference>
<feature type="repeat" description="ANK" evidence="1">
    <location>
        <begin position="167"/>
        <end position="199"/>
    </location>
</feature>
<dbReference type="PROSITE" id="PS50297">
    <property type="entry name" value="ANK_REP_REGION"/>
    <property type="match status" value="2"/>
</dbReference>
<name>A0A6A5EYG9_PERFL</name>
<dbReference type="GO" id="GO:0060236">
    <property type="term" value="P:regulation of mitotic spindle organization"/>
    <property type="evidence" value="ECO:0007669"/>
    <property type="project" value="TreeGrafter"/>
</dbReference>
<feature type="compositionally biased region" description="Basic and acidic residues" evidence="2">
    <location>
        <begin position="312"/>
        <end position="323"/>
    </location>
</feature>
<dbReference type="InterPro" id="IPR042335">
    <property type="entry name" value="ANKRD53"/>
</dbReference>
<dbReference type="Gene3D" id="1.25.40.20">
    <property type="entry name" value="Ankyrin repeat-containing domain"/>
    <property type="match status" value="1"/>
</dbReference>
<feature type="repeat" description="ANK" evidence="1">
    <location>
        <begin position="99"/>
        <end position="121"/>
    </location>
</feature>
<feature type="region of interest" description="Disordered" evidence="2">
    <location>
        <begin position="294"/>
        <end position="338"/>
    </location>
</feature>
<dbReference type="GO" id="GO:1902412">
    <property type="term" value="P:regulation of mitotic cytokinesis"/>
    <property type="evidence" value="ECO:0007669"/>
    <property type="project" value="InterPro"/>
</dbReference>
<dbReference type="PANTHER" id="PTHR24160">
    <property type="entry name" value="ANKYRIN REPEAT DOMAIN-CONTAINING PROTEIN 53"/>
    <property type="match status" value="1"/>
</dbReference>
<dbReference type="GO" id="GO:0031116">
    <property type="term" value="P:positive regulation of microtubule polymerization"/>
    <property type="evidence" value="ECO:0007669"/>
    <property type="project" value="TreeGrafter"/>
</dbReference>